<dbReference type="Gene3D" id="3.30.530.20">
    <property type="match status" value="1"/>
</dbReference>
<gene>
    <name evidence="1" type="ORF">COCNU_02G001770</name>
</gene>
<dbReference type="CDD" id="cd07821">
    <property type="entry name" value="PYR_PYL_RCAR_like"/>
    <property type="match status" value="1"/>
</dbReference>
<dbReference type="InterPro" id="IPR023393">
    <property type="entry name" value="START-like_dom_sf"/>
</dbReference>
<evidence type="ECO:0000313" key="2">
    <source>
        <dbReference type="Proteomes" id="UP000797356"/>
    </source>
</evidence>
<accession>A0A8K0HYI5</accession>
<dbReference type="InterPro" id="IPR019587">
    <property type="entry name" value="Polyketide_cyclase/dehydratase"/>
</dbReference>
<name>A0A8K0HYI5_COCNU</name>
<reference evidence="1" key="2">
    <citation type="submission" date="2019-07" db="EMBL/GenBank/DDBJ databases">
        <authorList>
            <person name="Yang Y."/>
            <person name="Bocs S."/>
            <person name="Baudouin L."/>
        </authorList>
    </citation>
    <scope>NUCLEOTIDE SEQUENCE</scope>
    <source>
        <tissue evidence="1">Spear leaf of Hainan Tall coconut</tissue>
    </source>
</reference>
<dbReference type="PANTHER" id="PTHR33789:SF11">
    <property type="entry name" value="OS05G0202300 PROTEIN"/>
    <property type="match status" value="1"/>
</dbReference>
<dbReference type="Pfam" id="PF10604">
    <property type="entry name" value="Polyketide_cyc2"/>
    <property type="match status" value="1"/>
</dbReference>
<dbReference type="AlphaFoldDB" id="A0A8K0HYI5"/>
<reference evidence="1" key="1">
    <citation type="journal article" date="2017" name="Gigascience">
        <title>The genome draft of coconut (Cocos nucifera).</title>
        <authorList>
            <person name="Xiao Y."/>
            <person name="Xu P."/>
            <person name="Fan H."/>
            <person name="Baudouin L."/>
            <person name="Xia W."/>
            <person name="Bocs S."/>
            <person name="Xu J."/>
            <person name="Li Q."/>
            <person name="Guo A."/>
            <person name="Zhou L."/>
            <person name="Li J."/>
            <person name="Wu Y."/>
            <person name="Ma Z."/>
            <person name="Armero A."/>
            <person name="Issali A.E."/>
            <person name="Liu N."/>
            <person name="Peng M."/>
            <person name="Yang Y."/>
        </authorList>
    </citation>
    <scope>NUCLEOTIDE SEQUENCE</scope>
    <source>
        <tissue evidence="1">Spear leaf of Hainan Tall coconut</tissue>
    </source>
</reference>
<sequence>MWSKEELLGFDPVARSYCYEVADNNIGFGRYMATFKVLEEEEGGASAGCKLEWSFESEPVRGWTQESLIAYLQTGLEGMAKRVEEALKAPPSIATIE</sequence>
<dbReference type="OrthoDB" id="1928994at2759"/>
<dbReference type="Proteomes" id="UP000797356">
    <property type="component" value="Chromosome 2"/>
</dbReference>
<evidence type="ECO:0000313" key="1">
    <source>
        <dbReference type="EMBL" id="KAG1330209.1"/>
    </source>
</evidence>
<dbReference type="SUPFAM" id="SSF55961">
    <property type="entry name" value="Bet v1-like"/>
    <property type="match status" value="1"/>
</dbReference>
<protein>
    <submittedName>
        <fullName evidence="1">Putative Lachrymatory-factor synthase</fullName>
    </submittedName>
</protein>
<comment type="caution">
    <text evidence="1">The sequence shown here is derived from an EMBL/GenBank/DDBJ whole genome shotgun (WGS) entry which is preliminary data.</text>
</comment>
<dbReference type="InterPro" id="IPR053249">
    <property type="entry name" value="LFS"/>
</dbReference>
<dbReference type="EMBL" id="CM017873">
    <property type="protein sequence ID" value="KAG1330209.1"/>
    <property type="molecule type" value="Genomic_DNA"/>
</dbReference>
<keyword evidence="2" id="KW-1185">Reference proteome</keyword>
<organism evidence="1 2">
    <name type="scientific">Cocos nucifera</name>
    <name type="common">Coconut palm</name>
    <dbReference type="NCBI Taxonomy" id="13894"/>
    <lineage>
        <taxon>Eukaryota</taxon>
        <taxon>Viridiplantae</taxon>
        <taxon>Streptophyta</taxon>
        <taxon>Embryophyta</taxon>
        <taxon>Tracheophyta</taxon>
        <taxon>Spermatophyta</taxon>
        <taxon>Magnoliopsida</taxon>
        <taxon>Liliopsida</taxon>
        <taxon>Arecaceae</taxon>
        <taxon>Arecoideae</taxon>
        <taxon>Cocoseae</taxon>
        <taxon>Attaleinae</taxon>
        <taxon>Cocos</taxon>
    </lineage>
</organism>
<proteinExistence type="predicted"/>
<dbReference type="PANTHER" id="PTHR33789">
    <property type="entry name" value="LACHRYMATORY-FACTOR SYNTHASE"/>
    <property type="match status" value="1"/>
</dbReference>